<name>A0A1C3XDT3_9HYPH</name>
<dbReference type="EMBL" id="FMAG01000015">
    <property type="protein sequence ID" value="SCB50423.1"/>
    <property type="molecule type" value="Genomic_DNA"/>
</dbReference>
<dbReference type="Proteomes" id="UP000199101">
    <property type="component" value="Unassembled WGS sequence"/>
</dbReference>
<dbReference type="InterPro" id="IPR037401">
    <property type="entry name" value="SnoaL-like"/>
</dbReference>
<dbReference type="InterPro" id="IPR032710">
    <property type="entry name" value="NTF2-like_dom_sf"/>
</dbReference>
<dbReference type="Pfam" id="PF12680">
    <property type="entry name" value="SnoaL_2"/>
    <property type="match status" value="1"/>
</dbReference>
<dbReference type="SUPFAM" id="SSF54427">
    <property type="entry name" value="NTF2-like"/>
    <property type="match status" value="1"/>
</dbReference>
<organism evidence="2 3">
    <name type="scientific">Rhizobium multihospitium</name>
    <dbReference type="NCBI Taxonomy" id="410764"/>
    <lineage>
        <taxon>Bacteria</taxon>
        <taxon>Pseudomonadati</taxon>
        <taxon>Pseudomonadota</taxon>
        <taxon>Alphaproteobacteria</taxon>
        <taxon>Hyphomicrobiales</taxon>
        <taxon>Rhizobiaceae</taxon>
        <taxon>Rhizobium/Agrobacterium group</taxon>
        <taxon>Rhizobium</taxon>
    </lineage>
</organism>
<proteinExistence type="predicted"/>
<sequence>MMDMVTKEARPSVPVLGEFNKDACQAYVSGLADLWNTLDVDQMLQVFTEASRVEYIDKDPAIGLAAIRRMLADNFSTIATYRLRKFARVVDEPEIVTELDIRWTTKSEPDIARHARCFEILRIEDSKLVFWERSPNFRIHDR</sequence>
<accession>A0A1C3XDT3</accession>
<reference evidence="3" key="1">
    <citation type="submission" date="2016-08" db="EMBL/GenBank/DDBJ databases">
        <authorList>
            <person name="Varghese N."/>
            <person name="Submissions Spin"/>
        </authorList>
    </citation>
    <scope>NUCLEOTIDE SEQUENCE [LARGE SCALE GENOMIC DNA]</scope>
    <source>
        <strain evidence="3">HAMBI 2975</strain>
    </source>
</reference>
<evidence type="ECO:0000259" key="1">
    <source>
        <dbReference type="Pfam" id="PF12680"/>
    </source>
</evidence>
<keyword evidence="3" id="KW-1185">Reference proteome</keyword>
<gene>
    <name evidence="2" type="ORF">GA0061103_0836</name>
</gene>
<dbReference type="RefSeq" id="WP_092720200.1">
    <property type="nucleotide sequence ID" value="NZ_FMAG01000015.1"/>
</dbReference>
<dbReference type="Gene3D" id="3.10.450.50">
    <property type="match status" value="1"/>
</dbReference>
<evidence type="ECO:0000313" key="2">
    <source>
        <dbReference type="EMBL" id="SCB50423.1"/>
    </source>
</evidence>
<evidence type="ECO:0000313" key="3">
    <source>
        <dbReference type="Proteomes" id="UP000199101"/>
    </source>
</evidence>
<protein>
    <recommendedName>
        <fullName evidence="1">SnoaL-like domain-containing protein</fullName>
    </recommendedName>
</protein>
<feature type="domain" description="SnoaL-like" evidence="1">
    <location>
        <begin position="31"/>
        <end position="129"/>
    </location>
</feature>
<dbReference type="AlphaFoldDB" id="A0A1C3XDT3"/>